<dbReference type="AlphaFoldDB" id="A6UV86"/>
<protein>
    <submittedName>
        <fullName evidence="2">Nucleic acid binding OB-fold tRNA/helicase-type</fullName>
    </submittedName>
</protein>
<dbReference type="CDD" id="cd03524">
    <property type="entry name" value="RPA2_OBF_family"/>
    <property type="match status" value="1"/>
</dbReference>
<dbReference type="Gene3D" id="3.40.10.10">
    <property type="entry name" value="DNA Methylphosphotriester Repair Domain"/>
    <property type="match status" value="1"/>
</dbReference>
<accession>A6UV86</accession>
<organism evidence="2 3">
    <name type="scientific">Methanococcus aeolicus (strain ATCC BAA-1280 / DSM 17508 / OCM 812 / Nankai-3)</name>
    <dbReference type="NCBI Taxonomy" id="419665"/>
    <lineage>
        <taxon>Archaea</taxon>
        <taxon>Methanobacteriati</taxon>
        <taxon>Methanobacteriota</taxon>
        <taxon>Methanomada group</taxon>
        <taxon>Methanococci</taxon>
        <taxon>Methanococcales</taxon>
        <taxon>Methanococcaceae</taxon>
        <taxon>Methanococcus</taxon>
    </lineage>
</organism>
<evidence type="ECO:0000259" key="1">
    <source>
        <dbReference type="Pfam" id="PF01336"/>
    </source>
</evidence>
<dbReference type="EMBL" id="CP000743">
    <property type="protein sequence ID" value="ABR56408.1"/>
    <property type="molecule type" value="Genomic_DNA"/>
</dbReference>
<dbReference type="Proteomes" id="UP000001106">
    <property type="component" value="Chromosome"/>
</dbReference>
<proteinExistence type="predicted"/>
<keyword evidence="3" id="KW-1185">Reference proteome</keyword>
<gene>
    <name evidence="2" type="ordered locus">Maeo_0825</name>
</gene>
<dbReference type="Pfam" id="PF01336">
    <property type="entry name" value="tRNA_anti-codon"/>
    <property type="match status" value="1"/>
</dbReference>
<feature type="domain" description="OB" evidence="1">
    <location>
        <begin position="20"/>
        <end position="104"/>
    </location>
</feature>
<dbReference type="eggNOG" id="arCOG05052">
    <property type="taxonomic scope" value="Archaea"/>
</dbReference>
<dbReference type="SUPFAM" id="SSF57884">
    <property type="entry name" value="Ada DNA repair protein, N-terminal domain (N-Ada 10)"/>
    <property type="match status" value="1"/>
</dbReference>
<sequence>MYNIEPGNKDIAKIKEGDFVVIDGIIQSMGVYKDEYNHIQKIKYIKIRDNTGGDLRIVAFDDVNNDLTNYIKSTTPTIKEGDKIEVIGTISVYNGIYAIVLKDIGDFKLIKKENYEKDIYLSPNPTNIWASKSSKLYHINPNCPYGKKIKDGNRKYFYCEQDAIDLGYNICKWCSKN</sequence>
<dbReference type="InterPro" id="IPR004365">
    <property type="entry name" value="NA-bd_OB_tRNA"/>
</dbReference>
<evidence type="ECO:0000313" key="2">
    <source>
        <dbReference type="EMBL" id="ABR56408.1"/>
    </source>
</evidence>
<dbReference type="STRING" id="419665.Maeo_0825"/>
<dbReference type="GO" id="GO:0004386">
    <property type="term" value="F:helicase activity"/>
    <property type="evidence" value="ECO:0007669"/>
    <property type="project" value="UniProtKB-KW"/>
</dbReference>
<name>A6UV86_META3</name>
<reference evidence="2" key="1">
    <citation type="submission" date="2007-06" db="EMBL/GenBank/DDBJ databases">
        <title>Complete sequence of Methanococcus aeolicus Nankai-3.</title>
        <authorList>
            <consortium name="US DOE Joint Genome Institute"/>
            <person name="Copeland A."/>
            <person name="Lucas S."/>
            <person name="Lapidus A."/>
            <person name="Barry K."/>
            <person name="Glavina del Rio T."/>
            <person name="Dalin E."/>
            <person name="Tice H."/>
            <person name="Pitluck S."/>
            <person name="Chain P."/>
            <person name="Malfatti S."/>
            <person name="Shin M."/>
            <person name="Vergez L."/>
            <person name="Schmutz J."/>
            <person name="Larimer F."/>
            <person name="Land M."/>
            <person name="Hauser L."/>
            <person name="Kyrpides N."/>
            <person name="Lykidis A."/>
            <person name="Sieprawska-Lupa M."/>
            <person name="Whitman W.B."/>
            <person name="Richardson P."/>
        </authorList>
    </citation>
    <scope>NUCLEOTIDE SEQUENCE [LARGE SCALE GENOMIC DNA]</scope>
    <source>
        <strain evidence="2">Nankai-3</strain>
    </source>
</reference>
<dbReference type="InterPro" id="IPR035451">
    <property type="entry name" value="Ada-like_dom_sf"/>
</dbReference>
<dbReference type="KEGG" id="mae:Maeo_0825"/>
<dbReference type="HOGENOM" id="CLU_116581_0_0_2"/>
<evidence type="ECO:0000313" key="3">
    <source>
        <dbReference type="Proteomes" id="UP000001106"/>
    </source>
</evidence>